<comment type="caution">
    <text evidence="1">The sequence shown here is derived from an EMBL/GenBank/DDBJ whole genome shotgun (WGS) entry which is preliminary data.</text>
</comment>
<keyword evidence="2" id="KW-1185">Reference proteome</keyword>
<proteinExistence type="predicted"/>
<accession>A0ABP0G435</accession>
<evidence type="ECO:0000313" key="2">
    <source>
        <dbReference type="Proteomes" id="UP001642483"/>
    </source>
</evidence>
<protein>
    <submittedName>
        <fullName evidence="1">Uncharacterized protein</fullName>
    </submittedName>
</protein>
<evidence type="ECO:0000313" key="1">
    <source>
        <dbReference type="EMBL" id="CAK8685534.1"/>
    </source>
</evidence>
<name>A0ABP0G435_CLALP</name>
<organism evidence="1 2">
    <name type="scientific">Clavelina lepadiformis</name>
    <name type="common">Light-bulb sea squirt</name>
    <name type="synonym">Ascidia lepadiformis</name>
    <dbReference type="NCBI Taxonomy" id="159417"/>
    <lineage>
        <taxon>Eukaryota</taxon>
        <taxon>Metazoa</taxon>
        <taxon>Chordata</taxon>
        <taxon>Tunicata</taxon>
        <taxon>Ascidiacea</taxon>
        <taxon>Aplousobranchia</taxon>
        <taxon>Clavelinidae</taxon>
        <taxon>Clavelina</taxon>
    </lineage>
</organism>
<reference evidence="1 2" key="1">
    <citation type="submission" date="2024-02" db="EMBL/GenBank/DDBJ databases">
        <authorList>
            <person name="Daric V."/>
            <person name="Darras S."/>
        </authorList>
    </citation>
    <scope>NUCLEOTIDE SEQUENCE [LARGE SCALE GENOMIC DNA]</scope>
</reference>
<dbReference type="Proteomes" id="UP001642483">
    <property type="component" value="Unassembled WGS sequence"/>
</dbReference>
<dbReference type="EMBL" id="CAWYQH010000100">
    <property type="protein sequence ID" value="CAK8685534.1"/>
    <property type="molecule type" value="Genomic_DNA"/>
</dbReference>
<gene>
    <name evidence="1" type="ORF">CVLEPA_LOCUS16656</name>
</gene>
<sequence>MQSSSSDDISLVLNDSTDLDESFEAQNAEAESLFTKSCKEIQGKMMGITPVLSGEFQKLD</sequence>